<comment type="caution">
    <text evidence="9">The sequence shown here is derived from an EMBL/GenBank/DDBJ whole genome shotgun (WGS) entry which is preliminary data.</text>
</comment>
<evidence type="ECO:0000256" key="6">
    <source>
        <dbReference type="ARBA" id="ARBA00023136"/>
    </source>
</evidence>
<dbReference type="PROSITE" id="PS50928">
    <property type="entry name" value="ABC_TM1"/>
    <property type="match status" value="1"/>
</dbReference>
<name>A0A7W6HB96_9HYPH</name>
<dbReference type="GO" id="GO:0055085">
    <property type="term" value="P:transmembrane transport"/>
    <property type="evidence" value="ECO:0007669"/>
    <property type="project" value="InterPro"/>
</dbReference>
<evidence type="ECO:0000256" key="3">
    <source>
        <dbReference type="ARBA" id="ARBA00022475"/>
    </source>
</evidence>
<feature type="transmembrane region" description="Helical" evidence="7">
    <location>
        <begin position="184"/>
        <end position="201"/>
    </location>
</feature>
<evidence type="ECO:0000256" key="2">
    <source>
        <dbReference type="ARBA" id="ARBA00022448"/>
    </source>
</evidence>
<dbReference type="PANTHER" id="PTHR30151:SF0">
    <property type="entry name" value="ABC TRANSPORTER PERMEASE PROTEIN MJ0413-RELATED"/>
    <property type="match status" value="1"/>
</dbReference>
<keyword evidence="10" id="KW-1185">Reference proteome</keyword>
<keyword evidence="5 7" id="KW-1133">Transmembrane helix</keyword>
<feature type="transmembrane region" description="Helical" evidence="7">
    <location>
        <begin position="239"/>
        <end position="258"/>
    </location>
</feature>
<accession>A0A7W6HB96</accession>
<keyword evidence="2 7" id="KW-0813">Transport</keyword>
<dbReference type="PANTHER" id="PTHR30151">
    <property type="entry name" value="ALKANE SULFONATE ABC TRANSPORTER-RELATED, MEMBRANE SUBUNIT"/>
    <property type="match status" value="1"/>
</dbReference>
<keyword evidence="3" id="KW-1003">Cell membrane</keyword>
<evidence type="ECO:0000313" key="10">
    <source>
        <dbReference type="Proteomes" id="UP000588647"/>
    </source>
</evidence>
<comment type="similarity">
    <text evidence="7">Belongs to the binding-protein-dependent transport system permease family.</text>
</comment>
<keyword evidence="6 7" id="KW-0472">Membrane</keyword>
<evidence type="ECO:0000256" key="4">
    <source>
        <dbReference type="ARBA" id="ARBA00022692"/>
    </source>
</evidence>
<evidence type="ECO:0000259" key="8">
    <source>
        <dbReference type="PROSITE" id="PS50928"/>
    </source>
</evidence>
<dbReference type="InterPro" id="IPR035906">
    <property type="entry name" value="MetI-like_sf"/>
</dbReference>
<feature type="domain" description="ABC transmembrane type-1" evidence="8">
    <location>
        <begin position="74"/>
        <end position="262"/>
    </location>
</feature>
<sequence>MRRPPALVISAGWTILSIGLFAGLWELAWAMGWANPLLLPPPHLFLSDWDRTLSYFSNSNRIGADASHGGLVGLMATSLYTILRVVTGLTLGFVAGVAVGALVYYVKLARNLLMPTLLLLTPISPVAWLPVSIFLFGIGNTPAIFLVFITIFFAIVLSTTAQLEGVSKSYLNVARIMGANGHQIFWRVVFPAILPGLFMTLRLNLFAAWMVVLIAEAVGVGSGLGQITAVARSTFNAQLTFFTMALIGVLGFGFDWALRLVQRRMLWWVAPSTGGAR</sequence>
<feature type="transmembrane region" description="Helical" evidence="7">
    <location>
        <begin position="117"/>
        <end position="138"/>
    </location>
</feature>
<dbReference type="GO" id="GO:0005886">
    <property type="term" value="C:plasma membrane"/>
    <property type="evidence" value="ECO:0007669"/>
    <property type="project" value="UniProtKB-SubCell"/>
</dbReference>
<dbReference type="AlphaFoldDB" id="A0A7W6HB96"/>
<feature type="transmembrane region" description="Helical" evidence="7">
    <location>
        <begin position="207"/>
        <end position="227"/>
    </location>
</feature>
<dbReference type="SUPFAM" id="SSF161098">
    <property type="entry name" value="MetI-like"/>
    <property type="match status" value="1"/>
</dbReference>
<keyword evidence="4 7" id="KW-0812">Transmembrane</keyword>
<protein>
    <submittedName>
        <fullName evidence="9">NitT/TauT family transport system permease protein</fullName>
    </submittedName>
</protein>
<dbReference type="Proteomes" id="UP000588647">
    <property type="component" value="Unassembled WGS sequence"/>
</dbReference>
<feature type="transmembrane region" description="Helical" evidence="7">
    <location>
        <begin position="82"/>
        <end position="105"/>
    </location>
</feature>
<evidence type="ECO:0000256" key="7">
    <source>
        <dbReference type="RuleBase" id="RU363032"/>
    </source>
</evidence>
<dbReference type="InterPro" id="IPR000515">
    <property type="entry name" value="MetI-like"/>
</dbReference>
<comment type="subcellular location">
    <subcellularLocation>
        <location evidence="1 7">Cell membrane</location>
        <topology evidence="1 7">Multi-pass membrane protein</topology>
    </subcellularLocation>
</comment>
<feature type="transmembrane region" description="Helical" evidence="7">
    <location>
        <begin position="7"/>
        <end position="31"/>
    </location>
</feature>
<evidence type="ECO:0000256" key="5">
    <source>
        <dbReference type="ARBA" id="ARBA00022989"/>
    </source>
</evidence>
<feature type="transmembrane region" description="Helical" evidence="7">
    <location>
        <begin position="144"/>
        <end position="163"/>
    </location>
</feature>
<evidence type="ECO:0000313" key="9">
    <source>
        <dbReference type="EMBL" id="MBB4002039.1"/>
    </source>
</evidence>
<dbReference type="CDD" id="cd06261">
    <property type="entry name" value="TM_PBP2"/>
    <property type="match status" value="1"/>
</dbReference>
<dbReference type="EMBL" id="JACIEM010000001">
    <property type="protein sequence ID" value="MBB4002039.1"/>
    <property type="molecule type" value="Genomic_DNA"/>
</dbReference>
<dbReference type="Gene3D" id="1.10.3720.10">
    <property type="entry name" value="MetI-like"/>
    <property type="match status" value="1"/>
</dbReference>
<organism evidence="9 10">
    <name type="scientific">Aurantimonas endophytica</name>
    <dbReference type="NCBI Taxonomy" id="1522175"/>
    <lineage>
        <taxon>Bacteria</taxon>
        <taxon>Pseudomonadati</taxon>
        <taxon>Pseudomonadota</taxon>
        <taxon>Alphaproteobacteria</taxon>
        <taxon>Hyphomicrobiales</taxon>
        <taxon>Aurantimonadaceae</taxon>
        <taxon>Aurantimonas</taxon>
    </lineage>
</organism>
<dbReference type="Pfam" id="PF00528">
    <property type="entry name" value="BPD_transp_1"/>
    <property type="match status" value="1"/>
</dbReference>
<dbReference type="RefSeq" id="WP_246367592.1">
    <property type="nucleotide sequence ID" value="NZ_JAAAMM010000001.1"/>
</dbReference>
<gene>
    <name evidence="9" type="ORF">GGR03_001086</name>
</gene>
<evidence type="ECO:0000256" key="1">
    <source>
        <dbReference type="ARBA" id="ARBA00004651"/>
    </source>
</evidence>
<reference evidence="9 10" key="1">
    <citation type="submission" date="2020-08" db="EMBL/GenBank/DDBJ databases">
        <title>Genomic Encyclopedia of Type Strains, Phase IV (KMG-IV): sequencing the most valuable type-strain genomes for metagenomic binning, comparative biology and taxonomic classification.</title>
        <authorList>
            <person name="Goeker M."/>
        </authorList>
    </citation>
    <scope>NUCLEOTIDE SEQUENCE [LARGE SCALE GENOMIC DNA]</scope>
    <source>
        <strain evidence="9 10">DSM 103570</strain>
    </source>
</reference>
<proteinExistence type="inferred from homology"/>